<feature type="compositionally biased region" description="Polar residues" evidence="1">
    <location>
        <begin position="27"/>
        <end position="40"/>
    </location>
</feature>
<dbReference type="InterPro" id="IPR006553">
    <property type="entry name" value="Leu-rich_rpt_Cys-con_subtyp"/>
</dbReference>
<dbReference type="PANTHER" id="PTHR38926:SF79">
    <property type="entry name" value="OS08G0195800 PROTEIN"/>
    <property type="match status" value="1"/>
</dbReference>
<feature type="non-terminal residue" evidence="2">
    <location>
        <position position="1"/>
    </location>
</feature>
<dbReference type="OrthoDB" id="2095648at2759"/>
<dbReference type="SMART" id="SM00367">
    <property type="entry name" value="LRR_CC"/>
    <property type="match status" value="4"/>
</dbReference>
<dbReference type="AlphaFoldDB" id="A0A5J9TWD8"/>
<keyword evidence="3" id="KW-1185">Reference proteome</keyword>
<dbReference type="Gramene" id="TVU15699">
    <property type="protein sequence ID" value="TVU15699"/>
    <property type="gene ID" value="EJB05_39236"/>
</dbReference>
<proteinExistence type="predicted"/>
<evidence type="ECO:0000313" key="2">
    <source>
        <dbReference type="EMBL" id="TVU15699.1"/>
    </source>
</evidence>
<dbReference type="Proteomes" id="UP000324897">
    <property type="component" value="Unassembled WGS sequence"/>
</dbReference>
<dbReference type="InterPro" id="IPR032675">
    <property type="entry name" value="LRR_dom_sf"/>
</dbReference>
<sequence length="286" mass="32858">MDHIKEEQRPPHTDLRMKIPLGVDNGYDTSTPPGKNEQQQTATTTTKSRLTNTTISHRIDENGVQAPCLKSLRLISCKGVTGEGLVEAAKELPLLEELEVALCHNIGNSSVYEVVGQVCPQLKHFRLRKPRSYMREVYDDIQWIANMRGLRSLQLFDNPLTSAGLEIILDNCLKMESLDIRHCFNVEMNETLLAKCSRLRTLRLPEDPTDDCDFQVASPVMRRFVEPAWSPPWSPNLMPNWSPNLRNDSDDGDSGEFDFYREPSRYEEDLDQYDKVLPFSMRRFLK</sequence>
<evidence type="ECO:0000313" key="3">
    <source>
        <dbReference type="Proteomes" id="UP000324897"/>
    </source>
</evidence>
<feature type="compositionally biased region" description="Low complexity" evidence="1">
    <location>
        <begin position="41"/>
        <end position="52"/>
    </location>
</feature>
<dbReference type="SUPFAM" id="SSF52047">
    <property type="entry name" value="RNI-like"/>
    <property type="match status" value="1"/>
</dbReference>
<comment type="caution">
    <text evidence="2">The sequence shown here is derived from an EMBL/GenBank/DDBJ whole genome shotgun (WGS) entry which is preliminary data.</text>
</comment>
<reference evidence="2 3" key="1">
    <citation type="journal article" date="2019" name="Sci. Rep.">
        <title>A high-quality genome of Eragrostis curvula grass provides insights into Poaceae evolution and supports new strategies to enhance forage quality.</title>
        <authorList>
            <person name="Carballo J."/>
            <person name="Santos B.A.C.M."/>
            <person name="Zappacosta D."/>
            <person name="Garbus I."/>
            <person name="Selva J.P."/>
            <person name="Gallo C.A."/>
            <person name="Diaz A."/>
            <person name="Albertini E."/>
            <person name="Caccamo M."/>
            <person name="Echenique V."/>
        </authorList>
    </citation>
    <scope>NUCLEOTIDE SEQUENCE [LARGE SCALE GENOMIC DNA]</scope>
    <source>
        <strain evidence="3">cv. Victoria</strain>
        <tissue evidence="2">Leaf</tissue>
    </source>
</reference>
<evidence type="ECO:0000256" key="1">
    <source>
        <dbReference type="SAM" id="MobiDB-lite"/>
    </source>
</evidence>
<feature type="region of interest" description="Disordered" evidence="1">
    <location>
        <begin position="1"/>
        <end position="52"/>
    </location>
</feature>
<dbReference type="EMBL" id="RWGY01000031">
    <property type="protein sequence ID" value="TVU15699.1"/>
    <property type="molecule type" value="Genomic_DNA"/>
</dbReference>
<dbReference type="PANTHER" id="PTHR38926">
    <property type="entry name" value="F-BOX DOMAIN CONTAINING PROTEIN, EXPRESSED"/>
    <property type="match status" value="1"/>
</dbReference>
<organism evidence="2 3">
    <name type="scientific">Eragrostis curvula</name>
    <name type="common">weeping love grass</name>
    <dbReference type="NCBI Taxonomy" id="38414"/>
    <lineage>
        <taxon>Eukaryota</taxon>
        <taxon>Viridiplantae</taxon>
        <taxon>Streptophyta</taxon>
        <taxon>Embryophyta</taxon>
        <taxon>Tracheophyta</taxon>
        <taxon>Spermatophyta</taxon>
        <taxon>Magnoliopsida</taxon>
        <taxon>Liliopsida</taxon>
        <taxon>Poales</taxon>
        <taxon>Poaceae</taxon>
        <taxon>PACMAD clade</taxon>
        <taxon>Chloridoideae</taxon>
        <taxon>Eragrostideae</taxon>
        <taxon>Eragrostidinae</taxon>
        <taxon>Eragrostis</taxon>
    </lineage>
</organism>
<accession>A0A5J9TWD8</accession>
<feature type="compositionally biased region" description="Basic and acidic residues" evidence="1">
    <location>
        <begin position="1"/>
        <end position="17"/>
    </location>
</feature>
<name>A0A5J9TWD8_9POAL</name>
<protein>
    <submittedName>
        <fullName evidence="2">Uncharacterized protein</fullName>
    </submittedName>
</protein>
<gene>
    <name evidence="2" type="ORF">EJB05_39236</name>
</gene>
<dbReference type="Gene3D" id="3.80.10.10">
    <property type="entry name" value="Ribonuclease Inhibitor"/>
    <property type="match status" value="1"/>
</dbReference>